<evidence type="ECO:0000259" key="6">
    <source>
        <dbReference type="Pfam" id="PF19278"/>
    </source>
</evidence>
<dbReference type="PANTHER" id="PTHR11365">
    <property type="entry name" value="5-OXOPROLINASE RELATED"/>
    <property type="match status" value="1"/>
</dbReference>
<dbReference type="InterPro" id="IPR049517">
    <property type="entry name" value="ACX-like_C"/>
</dbReference>
<evidence type="ECO:0000313" key="8">
    <source>
        <dbReference type="Proteomes" id="UP000188318"/>
    </source>
</evidence>
<feature type="domain" description="Acetophenone carboxylase-like C-terminal" evidence="6">
    <location>
        <begin position="553"/>
        <end position="728"/>
    </location>
</feature>
<keyword evidence="2" id="KW-0472">Membrane</keyword>
<evidence type="ECO:0000259" key="5">
    <source>
        <dbReference type="Pfam" id="PF05378"/>
    </source>
</evidence>
<dbReference type="GO" id="GO:0006749">
    <property type="term" value="P:glutathione metabolic process"/>
    <property type="evidence" value="ECO:0007669"/>
    <property type="project" value="TreeGrafter"/>
</dbReference>
<dbReference type="GO" id="GO:0017168">
    <property type="term" value="F:5-oxoprolinase (ATP-hydrolyzing) activity"/>
    <property type="evidence" value="ECO:0007669"/>
    <property type="project" value="TreeGrafter"/>
</dbReference>
<evidence type="ECO:0000256" key="1">
    <source>
        <dbReference type="ARBA" id="ARBA00010403"/>
    </source>
</evidence>
<dbReference type="OrthoDB" id="4416239at2759"/>
<dbReference type="Pfam" id="PF19278">
    <property type="entry name" value="Hydant_A_C"/>
    <property type="match status" value="1"/>
</dbReference>
<gene>
    <name evidence="7" type="ORF">ASPCADRAFT_130121</name>
</gene>
<evidence type="ECO:0000256" key="2">
    <source>
        <dbReference type="SAM" id="Phobius"/>
    </source>
</evidence>
<dbReference type="VEuPathDB" id="FungiDB:ASPCADRAFT_130121"/>
<organism evidence="7 8">
    <name type="scientific">Aspergillus carbonarius (strain ITEM 5010)</name>
    <dbReference type="NCBI Taxonomy" id="602072"/>
    <lineage>
        <taxon>Eukaryota</taxon>
        <taxon>Fungi</taxon>
        <taxon>Dikarya</taxon>
        <taxon>Ascomycota</taxon>
        <taxon>Pezizomycotina</taxon>
        <taxon>Eurotiomycetes</taxon>
        <taxon>Eurotiomycetidae</taxon>
        <taxon>Eurotiales</taxon>
        <taxon>Aspergillaceae</taxon>
        <taxon>Aspergillus</taxon>
        <taxon>Aspergillus subgen. Circumdati</taxon>
    </lineage>
</organism>
<keyword evidence="8" id="KW-1185">Reference proteome</keyword>
<keyword evidence="2" id="KW-0812">Transmembrane</keyword>
<keyword evidence="2" id="KW-1133">Transmembrane helix</keyword>
<dbReference type="InterPro" id="IPR008040">
    <property type="entry name" value="Hydant_A_N"/>
</dbReference>
<comment type="similarity">
    <text evidence="1">Belongs to the oxoprolinase family.</text>
</comment>
<dbReference type="PANTHER" id="PTHR11365:SF2">
    <property type="entry name" value="5-OXOPROLINASE"/>
    <property type="match status" value="1"/>
</dbReference>
<dbReference type="InterPro" id="IPR003692">
    <property type="entry name" value="Hydantoinase_B"/>
</dbReference>
<dbReference type="Proteomes" id="UP000188318">
    <property type="component" value="Unassembled WGS sequence"/>
</dbReference>
<dbReference type="GO" id="GO:0005829">
    <property type="term" value="C:cytosol"/>
    <property type="evidence" value="ECO:0007669"/>
    <property type="project" value="TreeGrafter"/>
</dbReference>
<name>A0A1R3RMR7_ASPC5</name>
<feature type="domain" description="Hydantoinase A/oxoprolinase" evidence="3">
    <location>
        <begin position="239"/>
        <end position="537"/>
    </location>
</feature>
<dbReference type="Pfam" id="PF05378">
    <property type="entry name" value="Hydant_A_N"/>
    <property type="match status" value="1"/>
</dbReference>
<proteinExistence type="inferred from homology"/>
<feature type="domain" description="Hydantoinase/oxoprolinase N-terminal" evidence="5">
    <location>
        <begin position="8"/>
        <end position="220"/>
    </location>
</feature>
<reference evidence="8" key="1">
    <citation type="journal article" date="2017" name="Genome Biol.">
        <title>Comparative genomics reveals high biological diversity and specific adaptations in the industrially and medically important fungal genus Aspergillus.</title>
        <authorList>
            <person name="de Vries R.P."/>
            <person name="Riley R."/>
            <person name="Wiebenga A."/>
            <person name="Aguilar-Osorio G."/>
            <person name="Amillis S."/>
            <person name="Uchima C.A."/>
            <person name="Anderluh G."/>
            <person name="Asadollahi M."/>
            <person name="Askin M."/>
            <person name="Barry K."/>
            <person name="Battaglia E."/>
            <person name="Bayram O."/>
            <person name="Benocci T."/>
            <person name="Braus-Stromeyer S.A."/>
            <person name="Caldana C."/>
            <person name="Canovas D."/>
            <person name="Cerqueira G.C."/>
            <person name="Chen F."/>
            <person name="Chen W."/>
            <person name="Choi C."/>
            <person name="Clum A."/>
            <person name="Dos Santos R.A."/>
            <person name="Damasio A.R."/>
            <person name="Diallinas G."/>
            <person name="Emri T."/>
            <person name="Fekete E."/>
            <person name="Flipphi M."/>
            <person name="Freyberg S."/>
            <person name="Gallo A."/>
            <person name="Gournas C."/>
            <person name="Habgood R."/>
            <person name="Hainaut M."/>
            <person name="Harispe M.L."/>
            <person name="Henrissat B."/>
            <person name="Hilden K.S."/>
            <person name="Hope R."/>
            <person name="Hossain A."/>
            <person name="Karabika E."/>
            <person name="Karaffa L."/>
            <person name="Karanyi Z."/>
            <person name="Krasevec N."/>
            <person name="Kuo A."/>
            <person name="Kusch H."/>
            <person name="LaButti K."/>
            <person name="Lagendijk E.L."/>
            <person name="Lapidus A."/>
            <person name="Levasseur A."/>
            <person name="Lindquist E."/>
            <person name="Lipzen A."/>
            <person name="Logrieco A.F."/>
            <person name="MacCabe A."/>
            <person name="Maekelae M.R."/>
            <person name="Malavazi I."/>
            <person name="Melin P."/>
            <person name="Meyer V."/>
            <person name="Mielnichuk N."/>
            <person name="Miskei M."/>
            <person name="Molnar A.P."/>
            <person name="Mule G."/>
            <person name="Ngan C.Y."/>
            <person name="Orejas M."/>
            <person name="Orosz E."/>
            <person name="Ouedraogo J.P."/>
            <person name="Overkamp K.M."/>
            <person name="Park H.-S."/>
            <person name="Perrone G."/>
            <person name="Piumi F."/>
            <person name="Punt P.J."/>
            <person name="Ram A.F."/>
            <person name="Ramon A."/>
            <person name="Rauscher S."/>
            <person name="Record E."/>
            <person name="Riano-Pachon D.M."/>
            <person name="Robert V."/>
            <person name="Roehrig J."/>
            <person name="Ruller R."/>
            <person name="Salamov A."/>
            <person name="Salih N.S."/>
            <person name="Samson R.A."/>
            <person name="Sandor E."/>
            <person name="Sanguinetti M."/>
            <person name="Schuetze T."/>
            <person name="Sepcic K."/>
            <person name="Shelest E."/>
            <person name="Sherlock G."/>
            <person name="Sophianopoulou V."/>
            <person name="Squina F.M."/>
            <person name="Sun H."/>
            <person name="Susca A."/>
            <person name="Todd R.B."/>
            <person name="Tsang A."/>
            <person name="Unkles S.E."/>
            <person name="van de Wiele N."/>
            <person name="van Rossen-Uffink D."/>
            <person name="Oliveira J.V."/>
            <person name="Vesth T.C."/>
            <person name="Visser J."/>
            <person name="Yu J.-H."/>
            <person name="Zhou M."/>
            <person name="Andersen M.R."/>
            <person name="Archer D.B."/>
            <person name="Baker S.E."/>
            <person name="Benoit I."/>
            <person name="Brakhage A.A."/>
            <person name="Braus G.H."/>
            <person name="Fischer R."/>
            <person name="Frisvad J.C."/>
            <person name="Goldman G.H."/>
            <person name="Houbraken J."/>
            <person name="Oakley B."/>
            <person name="Pocsi I."/>
            <person name="Scazzocchio C."/>
            <person name="Seiboth B."/>
            <person name="vanKuyk P.A."/>
            <person name="Wortman J."/>
            <person name="Dyer P.S."/>
            <person name="Grigoriev I.V."/>
        </authorList>
    </citation>
    <scope>NUCLEOTIDE SEQUENCE [LARGE SCALE GENOMIC DNA]</scope>
    <source>
        <strain evidence="8">ITEM 5010</strain>
    </source>
</reference>
<accession>A0A1R3RMR7</accession>
<dbReference type="Pfam" id="PF02538">
    <property type="entry name" value="Hydantoinase_B"/>
    <property type="match status" value="1"/>
</dbReference>
<sequence>MTLSGIGISIDSGGTFTDIHATIPGSSEDVALKLLSIDPQNYDDAPTEGIRRVLEIATGSRIPRRQPLDLSIVKNIRIGTTVATNALLERKGERSALVITKGFRDLLLIGNRASLDIFGLSGSRPLVLYEKVIEIDERVVLEDIPEDPERKVVSVDSGLKLITGVSKQAVRILRRPYLGIVRQQLEPLLDDGITSISICFMHSYAYPDHELMVADIARSMGFSVTISSLMQPKIGMAARGQSATVDAYLTPLIWKHIEHSRKTFTSQLGGSFFPRCDFMQNDGGVVHIGNLEGNKAILSGPAGGVLGYASTCYDQSSGRPLIGFDMGGTSTKVSRFAGRYEHVLETAAGGITLEKPQLKITTVPAGGSSQLSWSDKLFKIGPSSAGAYPGPACYRKGGPLTVTDANLLLGRLIPECFPKVFGSTGEDPLDIETTRRMFAELCSKINDSPESNRSDYTPEEIALDFLRAANDVMCRPIRSLAEARGSDAKHHDLVAFGGAGGQHACFIASSLGIDRIILHRHSSILSAYGMLFADQVSDLQESLGCAFHTEIIPRIQSIAVSLRAHAEAELRDRGLDDSDDIEFNLYLEMHYEGSLNLMMIPKPENGWDFAEKFAERHRREYGFTVPGTVVVDNVRLRAVGRKKSTSSLSPAQQIADLRNVSLPSQDTIMMRKDVYFDGFGWQLTPVYRLEILKTADHIKGPALVIDNNQTIVVTPNAQATILKSHVVIDIVSSTSIPGSQRETAVDPIQLSVFDHLFMSIATQMDRTLQEARANSKLKGRLHFSCGILSADRRLVASVPQNPSLPSTIQCVMPSQREDWKHKLRDGDALVFRHLVRGATHLLDITVITPVFYNGNIIFYSTSSAVFAGSSPPSLKELWQEDGEITPATLVRGGVIDEENVQKYMSLQPTELLGCSDSRNSADNLANIHALLSANQKGRNLLRQLLEERDVEKVLPYVKVMEENAETTVRSLLKDMHSKHNGRPLITNDFMDDGRPICLTITIDGDNGTADFDFTRTGSTNFHPAVAYSAIMYALHRLIGEDILMNQGFLNPINVFLPPRGVPSPSHRTAVIGENCVPFQHVIDLIFHCFDACVTSPGRVHSLSLSISSRLSPDGTYIPGYGYHETISGGTKAGPDSHGMDVMQACMTKTRVTDCEFLERRYPCLVREFSLRYGSAGQGKFNGGNGCIRDIEFREPVSVRLLSDRQPQTSQGLQGGNNGQAGVNLFVKKAITDEEEDQVIDLGPRSSIEACKEQLEYPSFIHFYSPNFQNKPSKPPNQTFIMGVGREAIIFFVILGCVAATIAGYSIHFLMTNGFYGTERNLDCTPEQRVYMRQLRLRDLHWMARDHGLKYEVPVPPV</sequence>
<dbReference type="OMA" id="GYASTCY"/>
<dbReference type="EMBL" id="KV907499">
    <property type="protein sequence ID" value="OOF95787.1"/>
    <property type="molecule type" value="Genomic_DNA"/>
</dbReference>
<feature type="transmembrane region" description="Helical" evidence="2">
    <location>
        <begin position="1287"/>
        <end position="1310"/>
    </location>
</feature>
<protein>
    <recommendedName>
        <fullName evidence="9">5-oxoprolinase</fullName>
    </recommendedName>
</protein>
<evidence type="ECO:0000259" key="4">
    <source>
        <dbReference type="Pfam" id="PF02538"/>
    </source>
</evidence>
<evidence type="ECO:0000313" key="7">
    <source>
        <dbReference type="EMBL" id="OOF95787.1"/>
    </source>
</evidence>
<evidence type="ECO:0008006" key="9">
    <source>
        <dbReference type="Google" id="ProtNLM"/>
    </source>
</evidence>
<feature type="domain" description="Hydantoinase B/oxoprolinase" evidence="4">
    <location>
        <begin position="746"/>
        <end position="1247"/>
    </location>
</feature>
<dbReference type="InterPro" id="IPR002821">
    <property type="entry name" value="Hydantoinase_A"/>
</dbReference>
<dbReference type="STRING" id="602072.A0A1R3RMR7"/>
<dbReference type="Pfam" id="PF01968">
    <property type="entry name" value="Hydantoinase_A"/>
    <property type="match status" value="1"/>
</dbReference>
<dbReference type="InterPro" id="IPR045079">
    <property type="entry name" value="Oxoprolinase-like"/>
</dbReference>
<evidence type="ECO:0000259" key="3">
    <source>
        <dbReference type="Pfam" id="PF01968"/>
    </source>
</evidence>